<protein>
    <recommendedName>
        <fullName evidence="2">BPL/LPL catalytic domain-containing protein</fullName>
    </recommendedName>
</protein>
<dbReference type="SUPFAM" id="SSF55681">
    <property type="entry name" value="Class II aaRS and biotin synthetases"/>
    <property type="match status" value="1"/>
</dbReference>
<dbReference type="eggNOG" id="COG0340">
    <property type="taxonomic scope" value="Bacteria"/>
</dbReference>
<evidence type="ECO:0000259" key="2">
    <source>
        <dbReference type="PROSITE" id="PS51733"/>
    </source>
</evidence>
<dbReference type="GO" id="GO:0005737">
    <property type="term" value="C:cytoplasm"/>
    <property type="evidence" value="ECO:0007669"/>
    <property type="project" value="TreeGrafter"/>
</dbReference>
<feature type="domain" description="BPL/LPL catalytic" evidence="2">
    <location>
        <begin position="18"/>
        <end position="190"/>
    </location>
</feature>
<dbReference type="EMBL" id="CP008796">
    <property type="protein sequence ID" value="AIH03855.1"/>
    <property type="molecule type" value="Genomic_DNA"/>
</dbReference>
<gene>
    <name evidence="3" type="ORF">HL41_03100</name>
</gene>
<dbReference type="InterPro" id="IPR004408">
    <property type="entry name" value="Biotin_CoA_COase_ligase"/>
</dbReference>
<accession>A0A075WS46</accession>
<dbReference type="GO" id="GO:0004077">
    <property type="term" value="F:biotin--[biotin carboxyl-carrier protein] ligase activity"/>
    <property type="evidence" value="ECO:0007669"/>
    <property type="project" value="InterPro"/>
</dbReference>
<keyword evidence="1" id="KW-0436">Ligase</keyword>
<dbReference type="OrthoDB" id="9807064at2"/>
<dbReference type="STRING" id="289377.HL41_03100"/>
<dbReference type="HOGENOM" id="CLU_051096_3_0_0"/>
<evidence type="ECO:0000313" key="4">
    <source>
        <dbReference type="Proteomes" id="UP000028481"/>
    </source>
</evidence>
<sequence>MALIKHPFDFDFSKLFPEIGQEIWHFPTLPRAMEAAKKFINLYPRTANGRIIRADMLLEAKGRFDRKWFAEKGGLWLSLSLYDEFFEEHASLISLIPGLAMVRCAKHLGITKAKVKWINDLHINGKKLGGVLIERYNEWYIIGLGINVNNPLPKGIPSESFGNLLKKEVSILELLEILVYWLRYYFGFLRWFEQKIRDEESVTNLVIEDFKQFTDTLGRCVGYGYNIDLDDYLIAQVTEITPYGSLILNSEEGLIEVSTGEILYLL</sequence>
<reference evidence="3 4" key="1">
    <citation type="journal article" date="2015" name="Genome Announc.">
        <title>Genome Sequence of a Sulfate-Reducing Thermophilic Bacterium, Thermodesulfobacterium commune DSM 2178T (Phylum Thermodesulfobacteria).</title>
        <authorList>
            <person name="Bhatnagar S."/>
            <person name="Badger J.H."/>
            <person name="Madupu R."/>
            <person name="Khouri H.M."/>
            <person name="O'Connor E.M."/>
            <person name="Robb F.T."/>
            <person name="Ward N.L."/>
            <person name="Eisen J.A."/>
        </authorList>
    </citation>
    <scope>NUCLEOTIDE SEQUENCE [LARGE SCALE GENOMIC DNA]</scope>
    <source>
        <strain evidence="3 4">DSM 2178</strain>
    </source>
</reference>
<dbReference type="InterPro" id="IPR004143">
    <property type="entry name" value="BPL_LPL_catalytic"/>
</dbReference>
<dbReference type="NCBIfam" id="TIGR00121">
    <property type="entry name" value="birA_ligase"/>
    <property type="match status" value="1"/>
</dbReference>
<evidence type="ECO:0000313" key="3">
    <source>
        <dbReference type="EMBL" id="AIH03855.1"/>
    </source>
</evidence>
<dbReference type="PaxDb" id="289377-HL41_03100"/>
<dbReference type="RefSeq" id="WP_038061882.1">
    <property type="nucleotide sequence ID" value="NZ_CP008796.1"/>
</dbReference>
<keyword evidence="4" id="KW-1185">Reference proteome</keyword>
<dbReference type="PANTHER" id="PTHR12835">
    <property type="entry name" value="BIOTIN PROTEIN LIGASE"/>
    <property type="match status" value="1"/>
</dbReference>
<proteinExistence type="predicted"/>
<evidence type="ECO:0000256" key="1">
    <source>
        <dbReference type="ARBA" id="ARBA00022598"/>
    </source>
</evidence>
<dbReference type="PROSITE" id="PS51733">
    <property type="entry name" value="BPL_LPL_CATALYTIC"/>
    <property type="match status" value="1"/>
</dbReference>
<name>A0A075WS46_9BACT</name>
<dbReference type="InterPro" id="IPR045864">
    <property type="entry name" value="aa-tRNA-synth_II/BPL/LPL"/>
</dbReference>
<dbReference type="Pfam" id="PF03099">
    <property type="entry name" value="BPL_LplA_LipB"/>
    <property type="match status" value="1"/>
</dbReference>
<dbReference type="KEGG" id="tcm:HL41_03100"/>
<organism evidence="3 4">
    <name type="scientific">Thermodesulfobacterium commune DSM 2178</name>
    <dbReference type="NCBI Taxonomy" id="289377"/>
    <lineage>
        <taxon>Bacteria</taxon>
        <taxon>Pseudomonadati</taxon>
        <taxon>Thermodesulfobacteriota</taxon>
        <taxon>Thermodesulfobacteria</taxon>
        <taxon>Thermodesulfobacteriales</taxon>
        <taxon>Thermodesulfobacteriaceae</taxon>
        <taxon>Thermodesulfobacterium</taxon>
    </lineage>
</organism>
<dbReference type="AlphaFoldDB" id="A0A075WS46"/>
<dbReference type="Proteomes" id="UP000028481">
    <property type="component" value="Chromosome"/>
</dbReference>
<dbReference type="PANTHER" id="PTHR12835:SF5">
    <property type="entry name" value="BIOTIN--PROTEIN LIGASE"/>
    <property type="match status" value="1"/>
</dbReference>
<dbReference type="Gene3D" id="3.30.930.10">
    <property type="entry name" value="Bira Bifunctional Protein, Domain 2"/>
    <property type="match status" value="1"/>
</dbReference>